<evidence type="ECO:0000256" key="1">
    <source>
        <dbReference type="SAM" id="Coils"/>
    </source>
</evidence>
<dbReference type="EMBL" id="CP069362">
    <property type="protein sequence ID" value="WGS65963.1"/>
    <property type="molecule type" value="Genomic_DNA"/>
</dbReference>
<proteinExistence type="predicted"/>
<sequence>MKKEYLRRWFKNHIKKTFLILLVSIYIFVLFYMIFEIRKSVDTKATLKYQKINEFIISQKNNMVTNSILFSKLYSYSVDNENTLKEFLLNRNNIKGVIDYKPTFDYVNAKYPENINIEEDIKNIIKENLEYIKTHKNYKIITKKDILYIIIPYYYTLVDTNESLFQGILIIEYSKGLLLNSIKNILDKNEYLLSKTELNNVNKRFIKRIGIKFYNDDYYYILDYSNQIKILLFATIILLIIILFLYYLIKYMELGDLEKKIIYPIEGFTKHIEKYEGKPYNEQFEFYEFEMLRQTYNNLIENLNNNKEELEASLEETKAMNEELISLNSKLEEYINKFENVIEIIGTLSLYDKDEKEFFDKLLRISVEIIPEIDYGSIAIRENSEWKFISAYGHDIDKIKLVKFTDETFLYAEKVSIIENIVDKDKNLLSEKDREILEKASKKIKKSILAPLKVNEDIIGQLSLDSEKEIIFSDETIKFVEALSILASFFIKLKRLSKEEGQLHKNIILTLINALEYYDKYTRGHSERVAEIASEFAEFINLNKEDIKRVYWAGITHDIGKFFVPQTILNKPGKLDDDEYEIIKEHPVKSCELLSNNPYLSEYSKIAKHHHERWDGKGYPDGLSGDNIPYIARIITLADSFDAMITIRPYKKAKSIYDVIKDIEKNAGKQFDPDLAKQFIEFLRRKYL</sequence>
<keyword evidence="6" id="KW-1185">Reference proteome</keyword>
<dbReference type="NCBIfam" id="TIGR00277">
    <property type="entry name" value="HDIG"/>
    <property type="match status" value="1"/>
</dbReference>
<dbReference type="InterPro" id="IPR006675">
    <property type="entry name" value="HDIG_dom"/>
</dbReference>
<dbReference type="PROSITE" id="PS51831">
    <property type="entry name" value="HD"/>
    <property type="match status" value="1"/>
</dbReference>
<dbReference type="InterPro" id="IPR029016">
    <property type="entry name" value="GAF-like_dom_sf"/>
</dbReference>
<dbReference type="CDD" id="cd00077">
    <property type="entry name" value="HDc"/>
    <property type="match status" value="1"/>
</dbReference>
<evidence type="ECO:0000313" key="6">
    <source>
        <dbReference type="Proteomes" id="UP001232493"/>
    </source>
</evidence>
<accession>A0ABY8PTX8</accession>
<dbReference type="Pfam" id="PF13487">
    <property type="entry name" value="HD_5"/>
    <property type="match status" value="1"/>
</dbReference>
<keyword evidence="2" id="KW-0812">Transmembrane</keyword>
<evidence type="ECO:0000256" key="2">
    <source>
        <dbReference type="SAM" id="Phobius"/>
    </source>
</evidence>
<organism evidence="5 6">
    <name type="scientific">Marinitoga aeolica</name>
    <dbReference type="NCBI Taxonomy" id="2809031"/>
    <lineage>
        <taxon>Bacteria</taxon>
        <taxon>Thermotogati</taxon>
        <taxon>Thermotogota</taxon>
        <taxon>Thermotogae</taxon>
        <taxon>Petrotogales</taxon>
        <taxon>Petrotogaceae</taxon>
        <taxon>Marinitoga</taxon>
    </lineage>
</organism>
<dbReference type="SUPFAM" id="SSF109604">
    <property type="entry name" value="HD-domain/PDEase-like"/>
    <property type="match status" value="1"/>
</dbReference>
<feature type="domain" description="HD" evidence="3">
    <location>
        <begin position="522"/>
        <end position="644"/>
    </location>
</feature>
<dbReference type="InterPro" id="IPR006674">
    <property type="entry name" value="HD_domain"/>
</dbReference>
<feature type="domain" description="HD-GYP" evidence="4">
    <location>
        <begin position="500"/>
        <end position="688"/>
    </location>
</feature>
<evidence type="ECO:0000313" key="5">
    <source>
        <dbReference type="EMBL" id="WGS65963.1"/>
    </source>
</evidence>
<dbReference type="PROSITE" id="PS51832">
    <property type="entry name" value="HD_GYP"/>
    <property type="match status" value="1"/>
</dbReference>
<name>A0ABY8PTX8_9BACT</name>
<dbReference type="Gene3D" id="1.10.3210.10">
    <property type="entry name" value="Hypothetical protein af1432"/>
    <property type="match status" value="1"/>
</dbReference>
<dbReference type="SMART" id="SM00471">
    <property type="entry name" value="HDc"/>
    <property type="match status" value="1"/>
</dbReference>
<keyword evidence="1" id="KW-0175">Coiled coil</keyword>
<dbReference type="InterPro" id="IPR037522">
    <property type="entry name" value="HD_GYP_dom"/>
</dbReference>
<reference evidence="5 6" key="1">
    <citation type="submission" date="2021-02" db="EMBL/GenBank/DDBJ databases">
        <title>Characterization of Marinitoga sp. nov. str. BP5-C20A.</title>
        <authorList>
            <person name="Erauso G."/>
            <person name="Postec A."/>
        </authorList>
    </citation>
    <scope>NUCLEOTIDE SEQUENCE [LARGE SCALE GENOMIC DNA]</scope>
    <source>
        <strain evidence="5 6">BP5-C20A</strain>
    </source>
</reference>
<feature type="transmembrane region" description="Helical" evidence="2">
    <location>
        <begin position="18"/>
        <end position="35"/>
    </location>
</feature>
<evidence type="ECO:0000259" key="3">
    <source>
        <dbReference type="PROSITE" id="PS51831"/>
    </source>
</evidence>
<dbReference type="Proteomes" id="UP001232493">
    <property type="component" value="Chromosome"/>
</dbReference>
<dbReference type="InterPro" id="IPR003607">
    <property type="entry name" value="HD/PDEase_dom"/>
</dbReference>
<dbReference type="RefSeq" id="WP_281000900.1">
    <property type="nucleotide sequence ID" value="NZ_CP069362.1"/>
</dbReference>
<keyword evidence="2" id="KW-0472">Membrane</keyword>
<dbReference type="SUPFAM" id="SSF55781">
    <property type="entry name" value="GAF domain-like"/>
    <property type="match status" value="1"/>
</dbReference>
<keyword evidence="2" id="KW-1133">Transmembrane helix</keyword>
<feature type="coiled-coil region" evidence="1">
    <location>
        <begin position="289"/>
        <end position="337"/>
    </location>
</feature>
<dbReference type="Gene3D" id="3.30.450.40">
    <property type="match status" value="1"/>
</dbReference>
<feature type="transmembrane region" description="Helical" evidence="2">
    <location>
        <begin position="230"/>
        <end position="249"/>
    </location>
</feature>
<evidence type="ECO:0000259" key="4">
    <source>
        <dbReference type="PROSITE" id="PS51832"/>
    </source>
</evidence>
<dbReference type="PANTHER" id="PTHR43155">
    <property type="entry name" value="CYCLIC DI-GMP PHOSPHODIESTERASE PA4108-RELATED"/>
    <property type="match status" value="1"/>
</dbReference>
<protein>
    <submittedName>
        <fullName evidence="5">HD-GYP domain-containing protein</fullName>
    </submittedName>
</protein>
<dbReference type="PANTHER" id="PTHR43155:SF8">
    <property type="entry name" value="METAL DEPENDENT PHOSPHOHYDROLASE"/>
    <property type="match status" value="1"/>
</dbReference>
<gene>
    <name evidence="5" type="ORF">JRV97_05290</name>
</gene>